<keyword evidence="2" id="KW-1185">Reference proteome</keyword>
<dbReference type="AlphaFoldDB" id="A0AAV9R7N0"/>
<name>A0AAV9R7N0_9TELE</name>
<evidence type="ECO:0000313" key="2">
    <source>
        <dbReference type="Proteomes" id="UP001311232"/>
    </source>
</evidence>
<evidence type="ECO:0000313" key="1">
    <source>
        <dbReference type="EMBL" id="KAK5604477.1"/>
    </source>
</evidence>
<sequence length="150" mass="16450">MAEGCQPPAARHSQILHHVRQAPLTAAVRSWRDHGRSGALYFTLVGQSLIRLERELPTSPTAALHQLNTPLGSRGHLTEVHHSRMWPEHPHRQQITKVGSPLLGPPTVPSDTPMPSPHAQSQILANPKAISVYYIKIEARMGPNVAEGGR</sequence>
<protein>
    <submittedName>
        <fullName evidence="1">Uncharacterized protein</fullName>
    </submittedName>
</protein>
<organism evidence="1 2">
    <name type="scientific">Crenichthys baileyi</name>
    <name type="common">White River springfish</name>
    <dbReference type="NCBI Taxonomy" id="28760"/>
    <lineage>
        <taxon>Eukaryota</taxon>
        <taxon>Metazoa</taxon>
        <taxon>Chordata</taxon>
        <taxon>Craniata</taxon>
        <taxon>Vertebrata</taxon>
        <taxon>Euteleostomi</taxon>
        <taxon>Actinopterygii</taxon>
        <taxon>Neopterygii</taxon>
        <taxon>Teleostei</taxon>
        <taxon>Neoteleostei</taxon>
        <taxon>Acanthomorphata</taxon>
        <taxon>Ovalentaria</taxon>
        <taxon>Atherinomorphae</taxon>
        <taxon>Cyprinodontiformes</taxon>
        <taxon>Goodeidae</taxon>
        <taxon>Crenichthys</taxon>
    </lineage>
</organism>
<reference evidence="1 2" key="1">
    <citation type="submission" date="2021-06" db="EMBL/GenBank/DDBJ databases">
        <authorList>
            <person name="Palmer J.M."/>
        </authorList>
    </citation>
    <scope>NUCLEOTIDE SEQUENCE [LARGE SCALE GENOMIC DNA]</scope>
    <source>
        <strain evidence="1 2">MEX-2019</strain>
        <tissue evidence="1">Muscle</tissue>
    </source>
</reference>
<dbReference type="Proteomes" id="UP001311232">
    <property type="component" value="Unassembled WGS sequence"/>
</dbReference>
<comment type="caution">
    <text evidence="1">The sequence shown here is derived from an EMBL/GenBank/DDBJ whole genome shotgun (WGS) entry which is preliminary data.</text>
</comment>
<proteinExistence type="predicted"/>
<dbReference type="EMBL" id="JAHHUM010002341">
    <property type="protein sequence ID" value="KAK5604477.1"/>
    <property type="molecule type" value="Genomic_DNA"/>
</dbReference>
<accession>A0AAV9R7N0</accession>
<gene>
    <name evidence="1" type="ORF">CRENBAI_016371</name>
</gene>